<dbReference type="GO" id="GO:0002098">
    <property type="term" value="P:tRNA wobble uridine modification"/>
    <property type="evidence" value="ECO:0007669"/>
    <property type="project" value="InterPro"/>
</dbReference>
<dbReference type="SUPFAM" id="SSF52540">
    <property type="entry name" value="P-loop containing nucleoside triphosphate hydrolases"/>
    <property type="match status" value="1"/>
</dbReference>
<dbReference type="RefSeq" id="WP_120747614.1">
    <property type="nucleotide sequence ID" value="NZ_RBAH01000008.1"/>
</dbReference>
<keyword evidence="4" id="KW-1185">Reference proteome</keyword>
<accession>A0A3B0CI06</accession>
<dbReference type="InterPro" id="IPR001763">
    <property type="entry name" value="Rhodanese-like_dom"/>
</dbReference>
<dbReference type="OrthoDB" id="9808735at2"/>
<dbReference type="Gene3D" id="3.40.250.10">
    <property type="entry name" value="Rhodanese-like domain"/>
    <property type="match status" value="1"/>
</dbReference>
<dbReference type="NCBIfam" id="NF008750">
    <property type="entry name" value="PRK11784.1-2"/>
    <property type="match status" value="1"/>
</dbReference>
<feature type="domain" description="Rhodanese" evidence="2">
    <location>
        <begin position="15"/>
        <end position="131"/>
    </location>
</feature>
<name>A0A3B0CI06_9BACL</name>
<keyword evidence="1" id="KW-0711">Selenium</keyword>
<dbReference type="EMBL" id="RBAH01000008">
    <property type="protein sequence ID" value="RKN84358.1"/>
    <property type="molecule type" value="Genomic_DNA"/>
</dbReference>
<comment type="caution">
    <text evidence="3">The sequence shown here is derived from an EMBL/GenBank/DDBJ whole genome shotgun (WGS) entry which is preliminary data.</text>
</comment>
<gene>
    <name evidence="3" type="primary">mnmH</name>
    <name evidence="3" type="ORF">D7M11_12755</name>
</gene>
<evidence type="ECO:0000259" key="2">
    <source>
        <dbReference type="PROSITE" id="PS50206"/>
    </source>
</evidence>
<dbReference type="GO" id="GO:0043828">
    <property type="term" value="F:tRNA 2-selenouridine synthase activity"/>
    <property type="evidence" value="ECO:0007669"/>
    <property type="project" value="InterPro"/>
</dbReference>
<dbReference type="Proteomes" id="UP000282311">
    <property type="component" value="Unassembled WGS sequence"/>
</dbReference>
<dbReference type="NCBIfam" id="TIGR03167">
    <property type="entry name" value="tRNA_sel_U_synt"/>
    <property type="match status" value="1"/>
</dbReference>
<dbReference type="AlphaFoldDB" id="A0A3B0CI06"/>
<organism evidence="3 4">
    <name type="scientific">Paenibacillus ginsengarvi</name>
    <dbReference type="NCBI Taxonomy" id="400777"/>
    <lineage>
        <taxon>Bacteria</taxon>
        <taxon>Bacillati</taxon>
        <taxon>Bacillota</taxon>
        <taxon>Bacilli</taxon>
        <taxon>Bacillales</taxon>
        <taxon>Paenibacillaceae</taxon>
        <taxon>Paenibacillus</taxon>
    </lineage>
</organism>
<dbReference type="InterPro" id="IPR036873">
    <property type="entry name" value="Rhodanese-like_dom_sf"/>
</dbReference>
<dbReference type="InterPro" id="IPR027417">
    <property type="entry name" value="P-loop_NTPase"/>
</dbReference>
<dbReference type="SMART" id="SM00450">
    <property type="entry name" value="RHOD"/>
    <property type="match status" value="1"/>
</dbReference>
<proteinExistence type="predicted"/>
<dbReference type="Pfam" id="PF00581">
    <property type="entry name" value="Rhodanese"/>
    <property type="match status" value="1"/>
</dbReference>
<sequence length="353" mass="39698">MLQDITLPELIDKRRDKQLVLIDVRSPSEYKLSTIPGSLNIPLFDDNERAEIGTIYKQVSIQAAKERGLEIVSAKLPAFIRTFAEIPGPKAVFCWRGGMRSKTSATLLSLMGIRAYRVTGGYRAYRKWVVEQMDAAIEAFTPVPYMINGYTGSGKSSILRDMKNRGHAVLDFEAMAGHRGSIFGHIGLTASNQRTFDSLLIDELLELRSAPYVLFEAESRRIGNIVLPEAMLGKKDQAHQIWLDIPLEARVKHILEDYKPWEHAGECYNSFLRIKSRIHTPVAAEIDKLLRDGSFGKAVELLLIHYYDPRYDYSTAEYGDAPGIVIQADSVAEATAKIEEYVHQTQAKHALQT</sequence>
<dbReference type="InterPro" id="IPR058840">
    <property type="entry name" value="AAA_SelU"/>
</dbReference>
<dbReference type="PROSITE" id="PS50206">
    <property type="entry name" value="RHODANESE_3"/>
    <property type="match status" value="1"/>
</dbReference>
<dbReference type="PANTHER" id="PTHR30401">
    <property type="entry name" value="TRNA 2-SELENOURIDINE SYNTHASE"/>
    <property type="match status" value="1"/>
</dbReference>
<reference evidence="3 4" key="1">
    <citation type="journal article" date="2007" name="Int. J. Syst. Evol. Microbiol.">
        <title>Paenibacillus ginsengarvi sp. nov., isolated from soil from ginseng cultivation.</title>
        <authorList>
            <person name="Yoon M.H."/>
            <person name="Ten L.N."/>
            <person name="Im W.T."/>
        </authorList>
    </citation>
    <scope>NUCLEOTIDE SEQUENCE [LARGE SCALE GENOMIC DNA]</scope>
    <source>
        <strain evidence="3 4">KCTC 13059</strain>
    </source>
</reference>
<evidence type="ECO:0000313" key="3">
    <source>
        <dbReference type="EMBL" id="RKN84358.1"/>
    </source>
</evidence>
<protein>
    <submittedName>
        <fullName evidence="3">tRNA 2-selenouridine(34) synthase MnmH</fullName>
    </submittedName>
</protein>
<evidence type="ECO:0000256" key="1">
    <source>
        <dbReference type="ARBA" id="ARBA00023266"/>
    </source>
</evidence>
<evidence type="ECO:0000313" key="4">
    <source>
        <dbReference type="Proteomes" id="UP000282311"/>
    </source>
</evidence>
<dbReference type="PANTHER" id="PTHR30401:SF0">
    <property type="entry name" value="TRNA 2-SELENOURIDINE SYNTHASE"/>
    <property type="match status" value="1"/>
</dbReference>
<dbReference type="InterPro" id="IPR017582">
    <property type="entry name" value="SelU"/>
</dbReference>
<dbReference type="SUPFAM" id="SSF52821">
    <property type="entry name" value="Rhodanese/Cell cycle control phosphatase"/>
    <property type="match status" value="1"/>
</dbReference>
<dbReference type="Pfam" id="PF26341">
    <property type="entry name" value="AAA_SelU"/>
    <property type="match status" value="1"/>
</dbReference>